<feature type="binding site" evidence="3">
    <location>
        <position position="338"/>
    </location>
    <ligand>
        <name>CTP</name>
        <dbReference type="ChEBI" id="CHEBI:37563"/>
    </ligand>
</feature>
<keyword evidence="3" id="KW-0511">Multifunctional enzyme</keyword>
<dbReference type="Gene3D" id="3.40.50.10300">
    <property type="entry name" value="CoaB-like"/>
    <property type="match status" value="1"/>
</dbReference>
<name>A0ABV8CFG5_9GAMM</name>
<feature type="binding site" evidence="3">
    <location>
        <begin position="306"/>
        <end position="309"/>
    </location>
    <ligand>
        <name>CTP</name>
        <dbReference type="ChEBI" id="CHEBI:37563"/>
    </ligand>
</feature>
<keyword evidence="2 3" id="KW-0456">Lyase</keyword>
<comment type="catalytic activity">
    <reaction evidence="3 4">
        <text>(R)-4'-phosphopantothenate + L-cysteine + CTP = N-[(R)-4-phosphopantothenoyl]-L-cysteine + CMP + diphosphate + H(+)</text>
        <dbReference type="Rhea" id="RHEA:19397"/>
        <dbReference type="ChEBI" id="CHEBI:10986"/>
        <dbReference type="ChEBI" id="CHEBI:15378"/>
        <dbReference type="ChEBI" id="CHEBI:33019"/>
        <dbReference type="ChEBI" id="CHEBI:35235"/>
        <dbReference type="ChEBI" id="CHEBI:37563"/>
        <dbReference type="ChEBI" id="CHEBI:59458"/>
        <dbReference type="ChEBI" id="CHEBI:60377"/>
        <dbReference type="EC" id="6.3.2.5"/>
    </reaction>
</comment>
<comment type="caution">
    <text evidence="7">The sequence shown here is derived from an EMBL/GenBank/DDBJ whole genome shotgun (WGS) entry which is preliminary data.</text>
</comment>
<evidence type="ECO:0000259" key="6">
    <source>
        <dbReference type="Pfam" id="PF04127"/>
    </source>
</evidence>
<feature type="region of interest" description="Phosphopantothenoylcysteine decarboxylase" evidence="3">
    <location>
        <begin position="1"/>
        <end position="190"/>
    </location>
</feature>
<comment type="pathway">
    <text evidence="3 4">Cofactor biosynthesis; coenzyme A biosynthesis; CoA from (R)-pantothenate: step 2/5.</text>
</comment>
<keyword evidence="3" id="KW-0479">Metal-binding</keyword>
<evidence type="ECO:0000313" key="7">
    <source>
        <dbReference type="EMBL" id="MFC3909079.1"/>
    </source>
</evidence>
<accession>A0ABV8CFG5</accession>
<evidence type="ECO:0000256" key="3">
    <source>
        <dbReference type="HAMAP-Rule" id="MF_02225"/>
    </source>
</evidence>
<dbReference type="Pfam" id="PF04127">
    <property type="entry name" value="DFP"/>
    <property type="match status" value="1"/>
</dbReference>
<dbReference type="InterPro" id="IPR007085">
    <property type="entry name" value="DNA/pantothenate-metab_flavo_C"/>
</dbReference>
<proteinExistence type="inferred from homology"/>
<gene>
    <name evidence="3 7" type="primary">coaBC</name>
    <name evidence="7" type="ORF">ACFORL_08330</name>
</gene>
<feature type="binding site" evidence="3">
    <location>
        <position position="324"/>
    </location>
    <ligand>
        <name>CTP</name>
        <dbReference type="ChEBI" id="CHEBI:37563"/>
    </ligand>
</feature>
<evidence type="ECO:0000256" key="4">
    <source>
        <dbReference type="RuleBase" id="RU364078"/>
    </source>
</evidence>
<feature type="domain" description="Flavoprotein" evidence="5">
    <location>
        <begin position="7"/>
        <end position="172"/>
    </location>
</feature>
<dbReference type="GO" id="GO:0004633">
    <property type="term" value="F:phosphopantothenoylcysteine decarboxylase activity"/>
    <property type="evidence" value="ECO:0007669"/>
    <property type="project" value="UniProtKB-EC"/>
</dbReference>
<dbReference type="SUPFAM" id="SSF52507">
    <property type="entry name" value="Homo-oligomeric flavin-containing Cys decarboxylases, HFCD"/>
    <property type="match status" value="1"/>
</dbReference>
<keyword evidence="3 4" id="KW-0285">Flavoprotein</keyword>
<comment type="pathway">
    <text evidence="3 4">Cofactor biosynthesis; coenzyme A biosynthesis; CoA from (R)-pantothenate: step 3/5.</text>
</comment>
<dbReference type="Gene3D" id="3.40.50.1950">
    <property type="entry name" value="Flavin prenyltransferase-like"/>
    <property type="match status" value="1"/>
</dbReference>
<dbReference type="PANTHER" id="PTHR14359:SF6">
    <property type="entry name" value="PHOSPHOPANTOTHENOYLCYSTEINE DECARBOXYLASE"/>
    <property type="match status" value="1"/>
</dbReference>
<keyword evidence="1 3" id="KW-0210">Decarboxylase</keyword>
<sequence>MQDFVNKKIVLGICGGIAAYKSAYLVRELTRLGAEVRVVMTKSAQEFITPLTLQALSGNDVRCESFDRQAERAMGHIELARWADYLVIAPATANMMAKMAHGLADDLLSTLYLVSETPVIVCPAMNRSMWQHPATQANSETLRQNGVLIVGPEQGSQACGEEGFGRLSEAAAILNALRLFDIQNSLQGQQVLITAGPTREAIDPVRYITNHSSGKMGYALAEAARVAGAQVTLISGASALPIPEGITFCRVSSSREMYQQVMSRLQQDMIVIGCAAVADYTPVAASTSKIKKEGTETVELQLTVNPDIIAAVAESGKAKYVVGFAAETENVVNYAEKKLHAKKLDMVIANQVGSGMGFDMDYNKVIILTKEGQTVLPMNNKVRLAGQIIAIIGATIQNCATWSR</sequence>
<dbReference type="NCBIfam" id="TIGR00521">
    <property type="entry name" value="coaBC_dfp"/>
    <property type="match status" value="1"/>
</dbReference>
<comment type="cofactor">
    <cofactor evidence="3">
        <name>Mg(2+)</name>
        <dbReference type="ChEBI" id="CHEBI:18420"/>
    </cofactor>
</comment>
<feature type="active site" description="Proton donor" evidence="3">
    <location>
        <position position="159"/>
    </location>
</feature>
<dbReference type="EC" id="4.1.1.36" evidence="3"/>
<dbReference type="EC" id="6.3.2.5" evidence="3"/>
<comment type="cofactor">
    <cofactor evidence="3">
        <name>FMN</name>
        <dbReference type="ChEBI" id="CHEBI:58210"/>
    </cofactor>
    <text evidence="3">Binds 1 FMN per subunit.</text>
</comment>
<dbReference type="InterPro" id="IPR003382">
    <property type="entry name" value="Flavoprotein"/>
</dbReference>
<comment type="similarity">
    <text evidence="3 4">In the C-terminal section; belongs to the PPC synthetase family.</text>
</comment>
<keyword evidence="3" id="KW-0460">Magnesium</keyword>
<keyword evidence="3 4" id="KW-0288">FMN</keyword>
<feature type="binding site" evidence="3">
    <location>
        <position position="279"/>
    </location>
    <ligand>
        <name>CTP</name>
        <dbReference type="ChEBI" id="CHEBI:37563"/>
    </ligand>
</feature>
<evidence type="ECO:0000256" key="1">
    <source>
        <dbReference type="ARBA" id="ARBA00022793"/>
    </source>
</evidence>
<comment type="catalytic activity">
    <reaction evidence="3 4">
        <text>N-[(R)-4-phosphopantothenoyl]-L-cysteine + H(+) = (R)-4'-phosphopantetheine + CO2</text>
        <dbReference type="Rhea" id="RHEA:16793"/>
        <dbReference type="ChEBI" id="CHEBI:15378"/>
        <dbReference type="ChEBI" id="CHEBI:16526"/>
        <dbReference type="ChEBI" id="CHEBI:59458"/>
        <dbReference type="ChEBI" id="CHEBI:61723"/>
        <dbReference type="EC" id="4.1.1.36"/>
    </reaction>
</comment>
<dbReference type="RefSeq" id="WP_382342960.1">
    <property type="nucleotide sequence ID" value="NZ_JBHSAB010000019.1"/>
</dbReference>
<comment type="similarity">
    <text evidence="3 4">In the N-terminal section; belongs to the HFCD (homo-oligomeric flavin containing Cys decarboxylase) superfamily.</text>
</comment>
<comment type="function">
    <text evidence="4">Catalyzes two steps in the biosynthesis of coenzyme A. In the first step cysteine is conjugated to 4'-phosphopantothenate to form 4-phosphopantothenoylcysteine, in the latter compound is decarboxylated to form 4'-phosphopantotheine.</text>
</comment>
<dbReference type="EMBL" id="JBHSAB010000019">
    <property type="protein sequence ID" value="MFC3909079.1"/>
    <property type="molecule type" value="Genomic_DNA"/>
</dbReference>
<feature type="region of interest" description="Phosphopantothenate--cysteine ligase" evidence="3">
    <location>
        <begin position="191"/>
        <end position="404"/>
    </location>
</feature>
<organism evidence="7 8">
    <name type="scientific">Legionella dresdenensis</name>
    <dbReference type="NCBI Taxonomy" id="450200"/>
    <lineage>
        <taxon>Bacteria</taxon>
        <taxon>Pseudomonadati</taxon>
        <taxon>Pseudomonadota</taxon>
        <taxon>Gammaproteobacteria</taxon>
        <taxon>Legionellales</taxon>
        <taxon>Legionellaceae</taxon>
        <taxon>Legionella</taxon>
    </lineage>
</organism>
<protein>
    <recommendedName>
        <fullName evidence="3">Coenzyme A biosynthesis bifunctional protein CoaBC</fullName>
    </recommendedName>
    <alternativeName>
        <fullName evidence="3">DNA/pantothenate metabolism flavoprotein</fullName>
    </alternativeName>
    <alternativeName>
        <fullName evidence="3">Phosphopantothenoylcysteine synthetase/decarboxylase</fullName>
        <shortName evidence="3">PPCS-PPCDC</shortName>
    </alternativeName>
    <domain>
        <recommendedName>
            <fullName evidence="3">Phosphopantothenoylcysteine decarboxylase</fullName>
            <shortName evidence="3">PPC decarboxylase</shortName>
            <shortName evidence="3">PPC-DC</shortName>
            <ecNumber evidence="3">4.1.1.36</ecNumber>
        </recommendedName>
        <alternativeName>
            <fullName evidence="3">CoaC</fullName>
        </alternativeName>
    </domain>
    <domain>
        <recommendedName>
            <fullName evidence="3">Phosphopantothenate--cysteine ligase</fullName>
            <ecNumber evidence="3">6.3.2.5</ecNumber>
        </recommendedName>
        <alternativeName>
            <fullName evidence="3">CoaB</fullName>
        </alternativeName>
        <alternativeName>
            <fullName evidence="3">Phosphopantothenoylcysteine synthetase</fullName>
            <shortName evidence="3">PPC synthetase</shortName>
            <shortName evidence="3">PPC-S</shortName>
        </alternativeName>
    </domain>
</protein>
<dbReference type="InterPro" id="IPR036551">
    <property type="entry name" value="Flavin_trans-like"/>
</dbReference>
<evidence type="ECO:0000259" key="5">
    <source>
        <dbReference type="Pfam" id="PF02441"/>
    </source>
</evidence>
<dbReference type="SUPFAM" id="SSF102645">
    <property type="entry name" value="CoaB-like"/>
    <property type="match status" value="1"/>
</dbReference>
<dbReference type="InterPro" id="IPR005252">
    <property type="entry name" value="CoaBC"/>
</dbReference>
<dbReference type="GO" id="GO:0004632">
    <property type="term" value="F:phosphopantothenate--cysteine ligase activity"/>
    <property type="evidence" value="ECO:0007669"/>
    <property type="project" value="UniProtKB-EC"/>
</dbReference>
<dbReference type="Pfam" id="PF02441">
    <property type="entry name" value="Flavoprotein"/>
    <property type="match status" value="1"/>
</dbReference>
<feature type="binding site" evidence="3">
    <location>
        <position position="289"/>
    </location>
    <ligand>
        <name>CTP</name>
        <dbReference type="ChEBI" id="CHEBI:37563"/>
    </ligand>
</feature>
<evidence type="ECO:0000256" key="2">
    <source>
        <dbReference type="ARBA" id="ARBA00023239"/>
    </source>
</evidence>
<feature type="domain" description="DNA/pantothenate metabolism flavoprotein C-terminal" evidence="6">
    <location>
        <begin position="186"/>
        <end position="392"/>
    </location>
</feature>
<keyword evidence="8" id="KW-1185">Reference proteome</keyword>
<feature type="binding site" evidence="3">
    <location>
        <position position="342"/>
    </location>
    <ligand>
        <name>CTP</name>
        <dbReference type="ChEBI" id="CHEBI:37563"/>
    </ligand>
</feature>
<keyword evidence="3 4" id="KW-0436">Ligase</keyword>
<dbReference type="HAMAP" id="MF_02225">
    <property type="entry name" value="CoaBC"/>
    <property type="match status" value="1"/>
</dbReference>
<feature type="binding site" evidence="3">
    <location>
        <begin position="273"/>
        <end position="275"/>
    </location>
    <ligand>
        <name>CTP</name>
        <dbReference type="ChEBI" id="CHEBI:37563"/>
    </ligand>
</feature>
<dbReference type="Proteomes" id="UP001595758">
    <property type="component" value="Unassembled WGS sequence"/>
</dbReference>
<comment type="function">
    <text evidence="3">Catalyzes two sequential steps in the biosynthesis of coenzyme A. In the first step cysteine is conjugated to 4'-phosphopantothenate to form 4-phosphopantothenoylcysteine. In the second step the latter compound is decarboxylated to form 4'-phosphopantotheine.</text>
</comment>
<reference evidence="8" key="1">
    <citation type="journal article" date="2019" name="Int. J. Syst. Evol. Microbiol.">
        <title>The Global Catalogue of Microorganisms (GCM) 10K type strain sequencing project: providing services to taxonomists for standard genome sequencing and annotation.</title>
        <authorList>
            <consortium name="The Broad Institute Genomics Platform"/>
            <consortium name="The Broad Institute Genome Sequencing Center for Infectious Disease"/>
            <person name="Wu L."/>
            <person name="Ma J."/>
        </authorList>
    </citation>
    <scope>NUCLEOTIDE SEQUENCE [LARGE SCALE GENOMIC DNA]</scope>
    <source>
        <strain evidence="8">CCUG 59858</strain>
    </source>
</reference>
<dbReference type="InterPro" id="IPR035929">
    <property type="entry name" value="CoaB-like_sf"/>
</dbReference>
<evidence type="ECO:0000313" key="8">
    <source>
        <dbReference type="Proteomes" id="UP001595758"/>
    </source>
</evidence>
<dbReference type="PANTHER" id="PTHR14359">
    <property type="entry name" value="HOMO-OLIGOMERIC FLAVIN CONTAINING CYS DECARBOXYLASE FAMILY"/>
    <property type="match status" value="1"/>
</dbReference>